<dbReference type="GeneID" id="95515896"/>
<sequence>MAEAIGFAVLGTVRVHRDGRALDIGSPQQQALLVALLLRSGRATSSEELLASVWGEEAPSSALASVRTYAWRLRRALEKDAATPELLVSQHDGYRLVVPPLALDADRAEHLAGHAQRARAAGDDEACGRLLTEALDLWQGSPLSGVPGPFAEQQRSRLTELRLGLQEELFECELRAGRHGSLIPDLTAFIREHPLKERPYAFLMRALYAAGRQADALAVYTRARAVLAEQLGVDPGPELTALHEQVLLGDPSLHTPAHEPETIRAAGAEEADQAVGAAPAQVPPRPAQLPADTSDFTGRAGHVEHLCRVLTAAGRSSLAVAVVSGMGGLGKTTLALRVAHRVKEEYPDGQLYADLRGSGLEPADPGAVLGSLLATLGVPAHTLPAMTEDRARLFRTLLDGRRVLLLLDNARDAAQVAPLLPGSADCGVLVTSRTRLVGISTVAAVALDVFDTEEAVGLLAAIAGPERVTAEPDAAAELVKACGNLPLAVRIVASRLAGRPRWQLATMTRRLANEQRRLGELRAGDLAVAVAFELGYRQLPEDQACAFRLLAPVARTSIGLEAAAAALGLDEHDAEESLESLVDAAMLEAPQPGRYRYHDLVRAYALQLGTSPADGCPEAGVPVLAPLLEHLVGRACAAFQCMVPGDPADIFRTAASEPAPPFADMADALDWVSTEFECVTNAVTLAAHGPVGAEHRTLRLAADLLVALSPFGKDIAYGELASAAEQLAETAARRGDDYAAGRARFVCGNAALQNARLEQAELMTRLATESCQRADDVVILRQTLNDRGLIAQFQHRYAEAERCYEQAIELARELGHRSGELVTTLNAAQAALRSGRAEEALRVCDETLTALREVADHYGIAYALYVRGMALHELGRYADAVASHTECLDICGTWQIRGQESQARFRLAETLRVMGRGDEALWEAGRALTLSEQRGADRDRGLALLVLGCTLADLGEREEALARARQAASVLTRLGLPDAEDAADLVASLSTPE</sequence>
<keyword evidence="3" id="KW-0902">Two-component regulatory system</keyword>
<evidence type="ECO:0000256" key="1">
    <source>
        <dbReference type="ARBA" id="ARBA00005820"/>
    </source>
</evidence>
<dbReference type="STRING" id="67331.SAMN04490357_6878"/>
<dbReference type="PRINTS" id="PR00364">
    <property type="entry name" value="DISEASERSIST"/>
</dbReference>
<evidence type="ECO:0000259" key="8">
    <source>
        <dbReference type="PROSITE" id="PS51755"/>
    </source>
</evidence>
<dbReference type="InterPro" id="IPR036388">
    <property type="entry name" value="WH-like_DNA-bd_sf"/>
</dbReference>
<dbReference type="GO" id="GO:0000160">
    <property type="term" value="P:phosphorelay signal transduction system"/>
    <property type="evidence" value="ECO:0007669"/>
    <property type="project" value="UniProtKB-KW"/>
</dbReference>
<dbReference type="Pfam" id="PF00486">
    <property type="entry name" value="Trans_reg_C"/>
    <property type="match status" value="1"/>
</dbReference>
<protein>
    <submittedName>
        <fullName evidence="9">DNA-binding transcriptional activator of the SARP family</fullName>
    </submittedName>
</protein>
<dbReference type="SUPFAM" id="SSF48452">
    <property type="entry name" value="TPR-like"/>
    <property type="match status" value="2"/>
</dbReference>
<evidence type="ECO:0000256" key="7">
    <source>
        <dbReference type="PROSITE-ProRule" id="PRU01091"/>
    </source>
</evidence>
<dbReference type="InterPro" id="IPR016032">
    <property type="entry name" value="Sig_transdc_resp-reg_C-effctor"/>
</dbReference>
<dbReference type="InterPro" id="IPR001867">
    <property type="entry name" value="OmpR/PhoB-type_DNA-bd"/>
</dbReference>
<reference evidence="9 10" key="1">
    <citation type="submission" date="2016-10" db="EMBL/GenBank/DDBJ databases">
        <authorList>
            <person name="de Groot N.N."/>
        </authorList>
    </citation>
    <scope>NUCLEOTIDE SEQUENCE [LARGE SCALE GENOMIC DNA]</scope>
    <source>
        <strain evidence="9 10">DSM 40306</strain>
    </source>
</reference>
<dbReference type="Pfam" id="PF00931">
    <property type="entry name" value="NB-ARC"/>
    <property type="match status" value="1"/>
</dbReference>
<dbReference type="PANTHER" id="PTHR35807">
    <property type="entry name" value="TRANSCRIPTIONAL REGULATOR REDD-RELATED"/>
    <property type="match status" value="1"/>
</dbReference>
<name>A0A1H5G0L0_9ACTN</name>
<evidence type="ECO:0000313" key="10">
    <source>
        <dbReference type="Proteomes" id="UP000182375"/>
    </source>
</evidence>
<feature type="domain" description="OmpR/PhoB-type" evidence="8">
    <location>
        <begin position="1"/>
        <end position="98"/>
    </location>
</feature>
<dbReference type="Gene3D" id="1.25.40.10">
    <property type="entry name" value="Tetratricopeptide repeat domain"/>
    <property type="match status" value="3"/>
</dbReference>
<dbReference type="Pfam" id="PF13424">
    <property type="entry name" value="TPR_12"/>
    <property type="match status" value="1"/>
</dbReference>
<feature type="DNA-binding region" description="OmpR/PhoB-type" evidence="7">
    <location>
        <begin position="1"/>
        <end position="98"/>
    </location>
</feature>
<dbReference type="Gene3D" id="1.10.10.10">
    <property type="entry name" value="Winged helix-like DNA-binding domain superfamily/Winged helix DNA-binding domain"/>
    <property type="match status" value="1"/>
</dbReference>
<proteinExistence type="inferred from homology"/>
<accession>A0A1H5G0L0</accession>
<keyword evidence="6" id="KW-0804">Transcription</keyword>
<dbReference type="PANTHER" id="PTHR35807:SF1">
    <property type="entry name" value="TRANSCRIPTIONAL REGULATOR REDD"/>
    <property type="match status" value="1"/>
</dbReference>
<keyword evidence="2" id="KW-0677">Repeat</keyword>
<dbReference type="GO" id="GO:0043531">
    <property type="term" value="F:ADP binding"/>
    <property type="evidence" value="ECO:0007669"/>
    <property type="project" value="InterPro"/>
</dbReference>
<dbReference type="InterPro" id="IPR011990">
    <property type="entry name" value="TPR-like_helical_dom_sf"/>
</dbReference>
<gene>
    <name evidence="9" type="ORF">SAMN04490357_6878</name>
</gene>
<dbReference type="Pfam" id="PF13181">
    <property type="entry name" value="TPR_8"/>
    <property type="match status" value="1"/>
</dbReference>
<dbReference type="InterPro" id="IPR005158">
    <property type="entry name" value="BTAD"/>
</dbReference>
<evidence type="ECO:0000256" key="4">
    <source>
        <dbReference type="ARBA" id="ARBA00023015"/>
    </source>
</evidence>
<dbReference type="Gene3D" id="3.40.50.300">
    <property type="entry name" value="P-loop containing nucleotide triphosphate hydrolases"/>
    <property type="match status" value="1"/>
</dbReference>
<keyword evidence="4" id="KW-0805">Transcription regulation</keyword>
<evidence type="ECO:0000256" key="6">
    <source>
        <dbReference type="ARBA" id="ARBA00023163"/>
    </source>
</evidence>
<evidence type="ECO:0000256" key="2">
    <source>
        <dbReference type="ARBA" id="ARBA00022737"/>
    </source>
</evidence>
<dbReference type="CDD" id="cd15831">
    <property type="entry name" value="BTAD"/>
    <property type="match status" value="1"/>
</dbReference>
<evidence type="ECO:0000256" key="3">
    <source>
        <dbReference type="ARBA" id="ARBA00023012"/>
    </source>
</evidence>
<evidence type="ECO:0000313" key="9">
    <source>
        <dbReference type="EMBL" id="SEE09081.1"/>
    </source>
</evidence>
<organism evidence="9 10">
    <name type="scientific">Streptomyces misionensis</name>
    <dbReference type="NCBI Taxonomy" id="67331"/>
    <lineage>
        <taxon>Bacteria</taxon>
        <taxon>Bacillati</taxon>
        <taxon>Actinomycetota</taxon>
        <taxon>Actinomycetes</taxon>
        <taxon>Kitasatosporales</taxon>
        <taxon>Streptomycetaceae</taxon>
        <taxon>Streptomyces</taxon>
    </lineage>
</organism>
<dbReference type="InterPro" id="IPR027417">
    <property type="entry name" value="P-loop_NTPase"/>
</dbReference>
<dbReference type="SMART" id="SM01043">
    <property type="entry name" value="BTAD"/>
    <property type="match status" value="1"/>
</dbReference>
<dbReference type="RefSeq" id="WP_244174960.1">
    <property type="nucleotide sequence ID" value="NZ_FNTD01000004.1"/>
</dbReference>
<dbReference type="GO" id="GO:0003677">
    <property type="term" value="F:DNA binding"/>
    <property type="evidence" value="ECO:0007669"/>
    <property type="project" value="UniProtKB-UniRule"/>
</dbReference>
<dbReference type="SUPFAM" id="SSF52540">
    <property type="entry name" value="P-loop containing nucleoside triphosphate hydrolases"/>
    <property type="match status" value="1"/>
</dbReference>
<dbReference type="InterPro" id="IPR042197">
    <property type="entry name" value="Apaf_helical"/>
</dbReference>
<evidence type="ECO:0000256" key="5">
    <source>
        <dbReference type="ARBA" id="ARBA00023125"/>
    </source>
</evidence>
<dbReference type="GO" id="GO:0006355">
    <property type="term" value="P:regulation of DNA-templated transcription"/>
    <property type="evidence" value="ECO:0007669"/>
    <property type="project" value="InterPro"/>
</dbReference>
<dbReference type="InterPro" id="IPR002182">
    <property type="entry name" value="NB-ARC"/>
</dbReference>
<dbReference type="SUPFAM" id="SSF46894">
    <property type="entry name" value="C-terminal effector domain of the bipartite response regulators"/>
    <property type="match status" value="1"/>
</dbReference>
<keyword evidence="5 7" id="KW-0238">DNA-binding</keyword>
<dbReference type="SMART" id="SM00862">
    <property type="entry name" value="Trans_reg_C"/>
    <property type="match status" value="1"/>
</dbReference>
<dbReference type="InterPro" id="IPR019734">
    <property type="entry name" value="TPR_rpt"/>
</dbReference>
<dbReference type="PROSITE" id="PS51755">
    <property type="entry name" value="OMPR_PHOB"/>
    <property type="match status" value="1"/>
</dbReference>
<dbReference type="EMBL" id="FNTD01000004">
    <property type="protein sequence ID" value="SEE09081.1"/>
    <property type="molecule type" value="Genomic_DNA"/>
</dbReference>
<dbReference type="AlphaFoldDB" id="A0A1H5G0L0"/>
<comment type="similarity">
    <text evidence="1">Belongs to the AfsR/DnrI/RedD regulatory family.</text>
</comment>
<dbReference type="Pfam" id="PF03704">
    <property type="entry name" value="BTAD"/>
    <property type="match status" value="1"/>
</dbReference>
<dbReference type="InterPro" id="IPR051677">
    <property type="entry name" value="AfsR-DnrI-RedD_regulator"/>
</dbReference>
<dbReference type="Gene3D" id="1.10.8.430">
    <property type="entry name" value="Helical domain of apoptotic protease-activating factors"/>
    <property type="match status" value="1"/>
</dbReference>
<dbReference type="SMART" id="SM00028">
    <property type="entry name" value="TPR"/>
    <property type="match status" value="4"/>
</dbReference>
<dbReference type="Proteomes" id="UP000182375">
    <property type="component" value="Unassembled WGS sequence"/>
</dbReference>